<dbReference type="Proteomes" id="UP000292564">
    <property type="component" value="Unassembled WGS sequence"/>
</dbReference>
<keyword evidence="3" id="KW-1185">Reference proteome</keyword>
<accession>A0A4Q7ZK87</accession>
<proteinExistence type="predicted"/>
<reference evidence="2 3" key="1">
    <citation type="submission" date="2019-02" db="EMBL/GenBank/DDBJ databases">
        <title>Sequencing the genomes of 1000 actinobacteria strains.</title>
        <authorList>
            <person name="Klenk H.-P."/>
        </authorList>
    </citation>
    <scope>NUCLEOTIDE SEQUENCE [LARGE SCALE GENOMIC DNA]</scope>
    <source>
        <strain evidence="2 3">DSM 45162</strain>
    </source>
</reference>
<comment type="caution">
    <text evidence="2">The sequence shown here is derived from an EMBL/GenBank/DDBJ whole genome shotgun (WGS) entry which is preliminary data.</text>
</comment>
<gene>
    <name evidence="2" type="ORF">EV385_2713</name>
</gene>
<dbReference type="AlphaFoldDB" id="A0A4Q7ZK87"/>
<name>A0A4Q7ZK87_9ACTN</name>
<evidence type="ECO:0000313" key="3">
    <source>
        <dbReference type="Proteomes" id="UP000292564"/>
    </source>
</evidence>
<sequence length="67" mass="7160">MFATIKSLIPEPRQADQQPRAYVGRHRQPEKFTARAQVTVVPGPVGRDPDPAGPAAEEPDDAPADAA</sequence>
<dbReference type="EMBL" id="SHKY01000001">
    <property type="protein sequence ID" value="RZU50921.1"/>
    <property type="molecule type" value="Genomic_DNA"/>
</dbReference>
<dbReference type="RefSeq" id="WP_130509771.1">
    <property type="nucleotide sequence ID" value="NZ_SHKY01000001.1"/>
</dbReference>
<evidence type="ECO:0000313" key="2">
    <source>
        <dbReference type="EMBL" id="RZU50921.1"/>
    </source>
</evidence>
<organism evidence="2 3">
    <name type="scientific">Krasilnikovia cinnamomea</name>
    <dbReference type="NCBI Taxonomy" id="349313"/>
    <lineage>
        <taxon>Bacteria</taxon>
        <taxon>Bacillati</taxon>
        <taxon>Actinomycetota</taxon>
        <taxon>Actinomycetes</taxon>
        <taxon>Micromonosporales</taxon>
        <taxon>Micromonosporaceae</taxon>
        <taxon>Krasilnikovia</taxon>
    </lineage>
</organism>
<evidence type="ECO:0000256" key="1">
    <source>
        <dbReference type="SAM" id="MobiDB-lite"/>
    </source>
</evidence>
<protein>
    <submittedName>
        <fullName evidence="2">Uncharacterized protein</fullName>
    </submittedName>
</protein>
<dbReference type="OrthoDB" id="3403722at2"/>
<feature type="region of interest" description="Disordered" evidence="1">
    <location>
        <begin position="1"/>
        <end position="67"/>
    </location>
</feature>
<feature type="compositionally biased region" description="Acidic residues" evidence="1">
    <location>
        <begin position="57"/>
        <end position="67"/>
    </location>
</feature>